<keyword evidence="1" id="KW-0614">Plasmid</keyword>
<name>A0A1X9T4J0_9BACL</name>
<dbReference type="Proteomes" id="UP000078148">
    <property type="component" value="Plasmid unnamed1"/>
</dbReference>
<dbReference type="PANTHER" id="PTHR40051:SF1">
    <property type="entry name" value="YOLD-LIKE FAMILY PROTEIN"/>
    <property type="match status" value="1"/>
</dbReference>
<dbReference type="AlphaFoldDB" id="A0A1X9T4J0"/>
<dbReference type="EMBL" id="CP021170">
    <property type="protein sequence ID" value="ARR10789.1"/>
    <property type="molecule type" value="Genomic_DNA"/>
</dbReference>
<keyword evidence="2" id="KW-1185">Reference proteome</keyword>
<protein>
    <recommendedName>
        <fullName evidence="3">YolD-like family protein</fullName>
    </recommendedName>
</protein>
<dbReference type="Pfam" id="PF08863">
    <property type="entry name" value="YolD"/>
    <property type="match status" value="1"/>
</dbReference>
<geneLocation type="plasmid" evidence="1 2">
    <name>unnamed1</name>
</geneLocation>
<evidence type="ECO:0000313" key="2">
    <source>
        <dbReference type="Proteomes" id="UP000078148"/>
    </source>
</evidence>
<organism evidence="1 2">
    <name type="scientific">Paenibacillus bovis</name>
    <dbReference type="NCBI Taxonomy" id="1616788"/>
    <lineage>
        <taxon>Bacteria</taxon>
        <taxon>Bacillati</taxon>
        <taxon>Bacillota</taxon>
        <taxon>Bacilli</taxon>
        <taxon>Bacillales</taxon>
        <taxon>Paenibacillaceae</taxon>
        <taxon>Paenibacillus</taxon>
    </lineage>
</organism>
<proteinExistence type="predicted"/>
<dbReference type="KEGG" id="pbv:AR543_p0181"/>
<evidence type="ECO:0000313" key="1">
    <source>
        <dbReference type="EMBL" id="ARR10789.1"/>
    </source>
</evidence>
<dbReference type="PANTHER" id="PTHR40051">
    <property type="entry name" value="IG HYPOTHETICAL 15966"/>
    <property type="match status" value="1"/>
</dbReference>
<dbReference type="InterPro" id="IPR014962">
    <property type="entry name" value="YolD"/>
</dbReference>
<accession>A0A1X9T4J0</accession>
<gene>
    <name evidence="1" type="ORF">AR543_p0181</name>
</gene>
<sequence>MVVYNISKKISLDKHQKWGGLFLPEHRDRLQEWLFAQEDVPRPVLSADQLEELNHALHRHLMDHRPVTVSFYQDKRIQQLRGILHSCDVQTRVLVVYDSDYEAIHLKLDDVVAITS</sequence>
<reference evidence="1 2" key="1">
    <citation type="journal article" date="2016" name="Int. J. Syst. Evol. Microbiol.">
        <title>Paenibacillus damxungensis sp. nov., isolated from raw yak (Bos grunniens) milk.</title>
        <authorList>
            <person name="Wu Z."/>
            <person name="Gao C."/>
            <person name="Han J."/>
            <person name="Liu Z."/>
        </authorList>
    </citation>
    <scope>NUCLEOTIDE SEQUENCE [LARGE SCALE GENOMIC DNA]</scope>
    <source>
        <strain evidence="1 2">BD3526</strain>
        <plasmid evidence="1 2">unnamed1</plasmid>
    </source>
</reference>
<evidence type="ECO:0008006" key="3">
    <source>
        <dbReference type="Google" id="ProtNLM"/>
    </source>
</evidence>